<protein>
    <submittedName>
        <fullName evidence="2">Uncharacterized protein</fullName>
    </submittedName>
</protein>
<name>A0A976M7B0_THEOR</name>
<proteinExistence type="predicted"/>
<reference evidence="2" key="1">
    <citation type="submission" date="2022-07" db="EMBL/GenBank/DDBJ databases">
        <title>Evaluation of T. orientalis genome assembly methods using nanopore sequencing and analysis of variation between genomes.</title>
        <authorList>
            <person name="Yam J."/>
            <person name="Micallef M.L."/>
            <person name="Liu M."/>
            <person name="Djordjevic S.P."/>
            <person name="Bogema D.R."/>
            <person name="Jenkins C."/>
        </authorList>
    </citation>
    <scope>NUCLEOTIDE SEQUENCE</scope>
    <source>
        <strain evidence="2">Fish Creek</strain>
    </source>
</reference>
<feature type="transmembrane region" description="Helical" evidence="1">
    <location>
        <begin position="400"/>
        <end position="422"/>
    </location>
</feature>
<organism evidence="2 3">
    <name type="scientific">Theileria orientalis</name>
    <dbReference type="NCBI Taxonomy" id="68886"/>
    <lineage>
        <taxon>Eukaryota</taxon>
        <taxon>Sar</taxon>
        <taxon>Alveolata</taxon>
        <taxon>Apicomplexa</taxon>
        <taxon>Aconoidasida</taxon>
        <taxon>Piroplasmida</taxon>
        <taxon>Theileriidae</taxon>
        <taxon>Theileria</taxon>
    </lineage>
</organism>
<evidence type="ECO:0000313" key="2">
    <source>
        <dbReference type="EMBL" id="UKJ89860.2"/>
    </source>
</evidence>
<evidence type="ECO:0000313" key="3">
    <source>
        <dbReference type="Proteomes" id="UP000244803"/>
    </source>
</evidence>
<dbReference type="Proteomes" id="UP000244803">
    <property type="component" value="Chromosome 4"/>
</dbReference>
<dbReference type="EMBL" id="CP056067">
    <property type="protein sequence ID" value="UKJ89860.2"/>
    <property type="molecule type" value="Genomic_DNA"/>
</dbReference>
<sequence>MDLKNNRVLSSIRELTNKSWTYEYSAGFVAFMILFSNHVAAISSRHMAVAFRIPETTTGIYFTKLFGFRGFLILFGSLGTYILKWFISENNIIPTLTFSTLIMVARFCAMIIIFTSKNPAFDIYNFYVVEALIVGLFQISFYTLTPEFASLLSLCVRISKITVFFIQLIMDFTIYDRPMLMLRIHFCILFTLTFISTCLWYFYCISRRKLNKKEKEPVEIVQANTIQYFNIINAQGNERSEEGDESPEPTFWTHVRNCISPILMSVATLIMNNTISPGLLPYALLERDKCHKINMAGIPMGVAGCLVVHILKKNIESLNTKWTWRWHAFWLCAIPPFVVFILTFVALHTSTAVATAIYNSQNAVLVMGIMFFFFHPMVETLGFVGVVSNVRHQGKVMERGVKVISTNLFFTYIIGFTAYKVSVGYNVMRSTTELQPDSSLDIVPRLFYWFIFSFKYGFRDFVNEFRLNIKEYI</sequence>
<feature type="transmembrane region" description="Helical" evidence="1">
    <location>
        <begin position="442"/>
        <end position="458"/>
    </location>
</feature>
<feature type="transmembrane region" description="Helical" evidence="1">
    <location>
        <begin position="182"/>
        <end position="203"/>
    </location>
</feature>
<evidence type="ECO:0000256" key="1">
    <source>
        <dbReference type="SAM" id="Phobius"/>
    </source>
</evidence>
<feature type="transmembrane region" description="Helical" evidence="1">
    <location>
        <begin position="126"/>
        <end position="144"/>
    </location>
</feature>
<feature type="transmembrane region" description="Helical" evidence="1">
    <location>
        <begin position="21"/>
        <end position="40"/>
    </location>
</feature>
<keyword evidence="1" id="KW-0812">Transmembrane</keyword>
<feature type="transmembrane region" description="Helical" evidence="1">
    <location>
        <begin position="364"/>
        <end position="388"/>
    </location>
</feature>
<gene>
    <name evidence="2" type="ORF">MACJ_003114</name>
</gene>
<dbReference type="OrthoDB" id="365607at2759"/>
<feature type="transmembrane region" description="Helical" evidence="1">
    <location>
        <begin position="95"/>
        <end position="114"/>
    </location>
</feature>
<feature type="transmembrane region" description="Helical" evidence="1">
    <location>
        <begin position="60"/>
        <end position="83"/>
    </location>
</feature>
<keyword evidence="1" id="KW-1133">Transmembrane helix</keyword>
<feature type="transmembrane region" description="Helical" evidence="1">
    <location>
        <begin position="328"/>
        <end position="358"/>
    </location>
</feature>
<dbReference type="AlphaFoldDB" id="A0A976M7B0"/>
<keyword evidence="1" id="KW-0472">Membrane</keyword>
<accession>A0A976M7B0</accession>